<evidence type="ECO:0000256" key="1">
    <source>
        <dbReference type="SAM" id="MobiDB-lite"/>
    </source>
</evidence>
<organism evidence="2">
    <name type="scientific">Prymnesium polylepis</name>
    <dbReference type="NCBI Taxonomy" id="72548"/>
    <lineage>
        <taxon>Eukaryota</taxon>
        <taxon>Haptista</taxon>
        <taxon>Haptophyta</taxon>
        <taxon>Prymnesiophyceae</taxon>
        <taxon>Prymnesiales</taxon>
        <taxon>Prymnesiaceae</taxon>
        <taxon>Prymnesium</taxon>
    </lineage>
</organism>
<protein>
    <submittedName>
        <fullName evidence="2">Uncharacterized protein</fullName>
    </submittedName>
</protein>
<feature type="compositionally biased region" description="Basic and acidic residues" evidence="1">
    <location>
        <begin position="126"/>
        <end position="137"/>
    </location>
</feature>
<dbReference type="EMBL" id="HBKO01008445">
    <property type="protein sequence ID" value="CAE2198593.1"/>
    <property type="molecule type" value="Transcribed_RNA"/>
</dbReference>
<name>A0A7S4HGQ6_9EUKA</name>
<proteinExistence type="predicted"/>
<feature type="region of interest" description="Disordered" evidence="1">
    <location>
        <begin position="114"/>
        <end position="142"/>
    </location>
</feature>
<dbReference type="AlphaFoldDB" id="A0A7S4HGQ6"/>
<sequence>MHHHAIHRPNPAMLQTKTASSPKRKWRMLEISPHASASREMGREMARSSREVGRFASAPSREVGRVVEPRLAWLRATVEAAPLVRMCLEAMDVDGAPAWGRGIVTFWGGVRPPRAHDASPLDGDGEELRPDRGDPSRSARHARRRVEAALTFCRRCLSASTCACPS</sequence>
<feature type="region of interest" description="Disordered" evidence="1">
    <location>
        <begin position="1"/>
        <end position="24"/>
    </location>
</feature>
<evidence type="ECO:0000313" key="2">
    <source>
        <dbReference type="EMBL" id="CAE2198593.1"/>
    </source>
</evidence>
<gene>
    <name evidence="2" type="ORF">CPOL0286_LOCUS3947</name>
</gene>
<accession>A0A7S4HGQ6</accession>
<reference evidence="2" key="1">
    <citation type="submission" date="2021-01" db="EMBL/GenBank/DDBJ databases">
        <authorList>
            <person name="Corre E."/>
            <person name="Pelletier E."/>
            <person name="Niang G."/>
            <person name="Scheremetjew M."/>
            <person name="Finn R."/>
            <person name="Kale V."/>
            <person name="Holt S."/>
            <person name="Cochrane G."/>
            <person name="Meng A."/>
            <person name="Brown T."/>
            <person name="Cohen L."/>
        </authorList>
    </citation>
    <scope>NUCLEOTIDE SEQUENCE</scope>
    <source>
        <strain evidence="2">UIO037</strain>
    </source>
</reference>